<dbReference type="HOGENOM" id="CLU_137417_0_0_11"/>
<accession>B1W5P8</accession>
<gene>
    <name evidence="2" type="ordered locus">SGR_6376</name>
</gene>
<reference evidence="3" key="1">
    <citation type="journal article" date="2008" name="J. Bacteriol.">
        <title>Genome sequence of the streptomycin-producing microorganism Streptomyces griseus IFO 13350.</title>
        <authorList>
            <person name="Ohnishi Y."/>
            <person name="Ishikawa J."/>
            <person name="Hara H."/>
            <person name="Suzuki H."/>
            <person name="Ikenoya M."/>
            <person name="Ikeda H."/>
            <person name="Yamashita A."/>
            <person name="Hattori M."/>
            <person name="Horinouchi S."/>
        </authorList>
    </citation>
    <scope>NUCLEOTIDE SEQUENCE [LARGE SCALE GENOMIC DNA]</scope>
    <source>
        <strain evidence="3">JCM 4626 / NBRC 13350</strain>
    </source>
</reference>
<proteinExistence type="predicted"/>
<dbReference type="EMBL" id="AP009493">
    <property type="protein sequence ID" value="BAG23205.1"/>
    <property type="molecule type" value="Genomic_DNA"/>
</dbReference>
<dbReference type="KEGG" id="sgr:SGR_6376"/>
<name>B1W5P8_STRGG</name>
<evidence type="ECO:0000259" key="1">
    <source>
        <dbReference type="Pfam" id="PF14534"/>
    </source>
</evidence>
<evidence type="ECO:0000313" key="2">
    <source>
        <dbReference type="EMBL" id="BAG23205.1"/>
    </source>
</evidence>
<dbReference type="InterPro" id="IPR027843">
    <property type="entry name" value="DUF4440"/>
</dbReference>
<dbReference type="eggNOG" id="COG4319">
    <property type="taxonomic scope" value="Bacteria"/>
</dbReference>
<evidence type="ECO:0000313" key="3">
    <source>
        <dbReference type="Proteomes" id="UP000001685"/>
    </source>
</evidence>
<feature type="domain" description="DUF4440" evidence="1">
    <location>
        <begin position="34"/>
        <end position="136"/>
    </location>
</feature>
<dbReference type="AlphaFoldDB" id="B1W5P8"/>
<dbReference type="Pfam" id="PF14534">
    <property type="entry name" value="DUF4440"/>
    <property type="match status" value="1"/>
</dbReference>
<dbReference type="InterPro" id="IPR032710">
    <property type="entry name" value="NTF2-like_dom_sf"/>
</dbReference>
<dbReference type="SUPFAM" id="SSF54427">
    <property type="entry name" value="NTF2-like"/>
    <property type="match status" value="1"/>
</dbReference>
<dbReference type="Gene3D" id="3.10.450.50">
    <property type="match status" value="1"/>
</dbReference>
<sequence length="149" mass="16586">MRLYGRALVLFSSLHMKEKYVSEDLAFWNKIAGKYAALFNAHDTENLYDFYADDAALVLEPGHALQKNEEMKAGIKQYFADLAPVLTVDVQHAYRAGDVALMIVNYTLSTTADGVTSKKEGVATDVAIRDANGEWRYGIDNHYGTELTA</sequence>
<dbReference type="CDD" id="cd00531">
    <property type="entry name" value="NTF2_like"/>
    <property type="match status" value="1"/>
</dbReference>
<protein>
    <recommendedName>
        <fullName evidence="1">DUF4440 domain-containing protein</fullName>
    </recommendedName>
</protein>
<organism evidence="2 3">
    <name type="scientific">Streptomyces griseus subsp. griseus (strain JCM 4626 / CBS 651.72 / NBRC 13350 / KCC S-0626 / ISP 5235)</name>
    <dbReference type="NCBI Taxonomy" id="455632"/>
    <lineage>
        <taxon>Bacteria</taxon>
        <taxon>Bacillati</taxon>
        <taxon>Actinomycetota</taxon>
        <taxon>Actinomycetes</taxon>
        <taxon>Kitasatosporales</taxon>
        <taxon>Streptomycetaceae</taxon>
        <taxon>Streptomyces</taxon>
    </lineage>
</organism>
<dbReference type="Proteomes" id="UP000001685">
    <property type="component" value="Chromosome"/>
</dbReference>